<sequence length="1662" mass="185162">IYNLTKPIALPKKEVIEALGTEKRLVIYCGFLKNALDKNDVSDKKIQHVVKQLATAMYRNESREQPSKGFDWLPLISLLWELTIGSKPLAVVRLLKMLYMNCESDVNKCLEKATPNRAGKLSEVLKNIISRCSCMIRGKKMTPYQNSRYCHTVAALCSYYVDLCCVYSSKVLKKKQYGRDVCGFVSYVLRDWPQHLIEVPLQLSKIGPSTRAVVLPLAIKCLESKPSMNDHEHYLKYLLLARKLNENIGQDDERLQECWMEVKKVPASQQFLSWLEEQCPDTMGHLPKEDRKFKGLAVTHFLLADADEELISLLYQLLSGADHPQDDDNGETEGNIEALEVTEDADLVPASEGVPTESLFFIDKAGTSAMKSAGPCVSPKKPIVLKSLDELGTLLDAGVIGDGSQSPQTFVLDPQLIQERVGDPESQRFFQSEIVSITSIESVGSNLKDEFGEFYVSDDPSSEIESDVECLEETKRDKKLNGENDSGLIHEVKDLVQQGKEILENYAFDESDIRNSSAASSLTLEDLHQVKSVVHKVSPKKEKQERKMTPQKKKQEREMSPNKKASRLKNKKGQESDSESVASSSVILCDDSEDDLCQLQVEDNDLPSESFHENSVKHSDVERVDTQSPSTVNQSMTDEETSSRRSPGKKPGSSVSPSVRSTCKDDMESSLASTSSYIRKSPRKAKKLDTSSSLADTTADATEFGIASETGDETFVVLDIDSESMTEVNETQMLSSTVAVSHNNLLDKADKYEDKHEDDIIEDTPIANEKGRGPCKSALPNQILLQVGTNRNITVQSSVQELHEDYNSTDEVFQSPRSAKKMQVLKSPKQNKSEEKIGRKPSKEESQPKDEANLRSASTEEIFEIVCEIKEKLKSPKRKSELHGASKEESMFTDESIESVKTDEVMDTKKVSEDEENEEARRKSDRKTPNKTGSKTFENMDIKKSESQTLKKFERKTPKKSDSKKSDSDAEKSDVIISKKCESKTPNKSDSKTPNKSDRKTPNKSDNKTPHKSESKTPNRSDSKSLNKSDSKTPNKSDSKSLNKSDSKTPNKSHSKTSSISDSKTPNKSCSKTPNKSDSKTPSKSDSKTSKTSDSISQRSEVLKEEKNKSSENKFSESDEDFVLEKTHSSRKTKNNLSENSASGSYSPVTSVRKTPRQSDIDVPKTVSDRETPRKSDANLNENTTTQGISEMENAYCDKNEDSMKTDEFVMKKIIVSDKSNTSNHESTPVKSNSKVQEVEYVPSSQKKLKGIQITEVISDSDSEHESLPDLSKYVKSPTTNLGSPQKHPQTEITPSKVMSPVRSPKLQSQRTGKEKISDTNTKLVAKRGKGDEEKMKEVEGKHKQIVPEEEKESPPKRPRRSLRPKAKESDNESDVQTARQPSFARTDTKLKAKLRDKNQKKTEIAAEIESETTDQSDLEEKVKVRTDVPTARQTPVARTDTKLTPAKYRGKTQKKSETAAGIESETTDQSDLDGKVKVRTDVPTARQTPVTRSDTKQTPAKSRGMTPKKTESAVVIESDTTDQSDMEGQVSTRVSSRRRSVAPTKMTAIKEKPSEETIVDEVAPLPSMSTPERRPATRKLSASTSKKMVTKVEALQGTRKRRLSGEMSDQANSTDSEVSFPKAKKVQESKTTIKRLSTPAGSSSLNQSTESTTTRYSLRKK</sequence>
<accession>A0A9D4N7V7</accession>
<protein>
    <submittedName>
        <fullName evidence="2">Uncharacterized protein</fullName>
    </submittedName>
</protein>
<feature type="compositionally biased region" description="Polar residues" evidence="1">
    <location>
        <begin position="1135"/>
        <end position="1153"/>
    </location>
</feature>
<feature type="compositionally biased region" description="Basic and acidic residues" evidence="1">
    <location>
        <begin position="874"/>
        <end position="890"/>
    </location>
</feature>
<feature type="non-terminal residue" evidence="2">
    <location>
        <position position="1"/>
    </location>
</feature>
<comment type="caution">
    <text evidence="2">The sequence shown here is derived from an EMBL/GenBank/DDBJ whole genome shotgun (WGS) entry which is preliminary data.</text>
</comment>
<gene>
    <name evidence="2" type="ORF">DPMN_012906</name>
</gene>
<feature type="compositionally biased region" description="Basic and acidic residues" evidence="1">
    <location>
        <begin position="1157"/>
        <end position="1177"/>
    </location>
</feature>
<feature type="compositionally biased region" description="Basic and acidic residues" evidence="1">
    <location>
        <begin position="919"/>
        <end position="928"/>
    </location>
</feature>
<feature type="compositionally biased region" description="Basic and acidic residues" evidence="1">
    <location>
        <begin position="1387"/>
        <end position="1405"/>
    </location>
</feature>
<feature type="compositionally biased region" description="Low complexity" evidence="1">
    <location>
        <begin position="649"/>
        <end position="661"/>
    </location>
</feature>
<feature type="compositionally biased region" description="Basic and acidic residues" evidence="1">
    <location>
        <begin position="1101"/>
        <end position="1128"/>
    </location>
</feature>
<feature type="compositionally biased region" description="Acidic residues" evidence="1">
    <location>
        <begin position="590"/>
        <end position="606"/>
    </location>
</feature>
<feature type="compositionally biased region" description="Polar residues" evidence="1">
    <location>
        <begin position="1375"/>
        <end position="1386"/>
    </location>
</feature>
<reference evidence="2" key="1">
    <citation type="journal article" date="2019" name="bioRxiv">
        <title>The Genome of the Zebra Mussel, Dreissena polymorpha: A Resource for Invasive Species Research.</title>
        <authorList>
            <person name="McCartney M.A."/>
            <person name="Auch B."/>
            <person name="Kono T."/>
            <person name="Mallez S."/>
            <person name="Zhang Y."/>
            <person name="Obille A."/>
            <person name="Becker A."/>
            <person name="Abrahante J.E."/>
            <person name="Garbe J."/>
            <person name="Badalamenti J.P."/>
            <person name="Herman A."/>
            <person name="Mangelson H."/>
            <person name="Liachko I."/>
            <person name="Sullivan S."/>
            <person name="Sone E.D."/>
            <person name="Koren S."/>
            <person name="Silverstein K.A.T."/>
            <person name="Beckman K.B."/>
            <person name="Gohl D.M."/>
        </authorList>
    </citation>
    <scope>NUCLEOTIDE SEQUENCE</scope>
    <source>
        <strain evidence="2">Duluth1</strain>
        <tissue evidence="2">Whole animal</tissue>
    </source>
</reference>
<feature type="compositionally biased region" description="Acidic residues" evidence="1">
    <location>
        <begin position="1407"/>
        <end position="1418"/>
    </location>
</feature>
<feature type="compositionally biased region" description="Polar residues" evidence="1">
    <location>
        <begin position="1486"/>
        <end position="1501"/>
    </location>
</feature>
<feature type="compositionally biased region" description="Basic and acidic residues" evidence="1">
    <location>
        <begin position="898"/>
        <end position="912"/>
    </location>
</feature>
<reference evidence="2" key="2">
    <citation type="submission" date="2020-11" db="EMBL/GenBank/DDBJ databases">
        <authorList>
            <person name="McCartney M.A."/>
            <person name="Auch B."/>
            <person name="Kono T."/>
            <person name="Mallez S."/>
            <person name="Becker A."/>
            <person name="Gohl D.M."/>
            <person name="Silverstein K.A.T."/>
            <person name="Koren S."/>
            <person name="Bechman K.B."/>
            <person name="Herman A."/>
            <person name="Abrahante J.E."/>
            <person name="Garbe J."/>
        </authorList>
    </citation>
    <scope>NUCLEOTIDE SEQUENCE</scope>
    <source>
        <strain evidence="2">Duluth1</strain>
        <tissue evidence="2">Whole animal</tissue>
    </source>
</reference>
<evidence type="ECO:0000313" key="2">
    <source>
        <dbReference type="EMBL" id="KAH3888864.1"/>
    </source>
</evidence>
<feature type="compositionally biased region" description="Polar residues" evidence="1">
    <location>
        <begin position="1608"/>
        <end position="1618"/>
    </location>
</feature>
<feature type="compositionally biased region" description="Polar residues" evidence="1">
    <location>
        <begin position="690"/>
        <end position="700"/>
    </location>
</feature>
<proteinExistence type="predicted"/>
<feature type="region of interest" description="Disordered" evidence="1">
    <location>
        <begin position="1217"/>
        <end position="1662"/>
    </location>
</feature>
<keyword evidence="3" id="KW-1185">Reference proteome</keyword>
<feature type="region of interest" description="Disordered" evidence="1">
    <location>
        <begin position="533"/>
        <end position="708"/>
    </location>
</feature>
<evidence type="ECO:0000256" key="1">
    <source>
        <dbReference type="SAM" id="MobiDB-lite"/>
    </source>
</evidence>
<feature type="compositionally biased region" description="Basic and acidic residues" evidence="1">
    <location>
        <begin position="831"/>
        <end position="853"/>
    </location>
</feature>
<feature type="compositionally biased region" description="Basic and acidic residues" evidence="1">
    <location>
        <begin position="539"/>
        <end position="561"/>
    </location>
</feature>
<feature type="region of interest" description="Disordered" evidence="1">
    <location>
        <begin position="805"/>
        <end position="858"/>
    </location>
</feature>
<evidence type="ECO:0000313" key="3">
    <source>
        <dbReference type="Proteomes" id="UP000828390"/>
    </source>
</evidence>
<name>A0A9D4N7V7_DREPO</name>
<dbReference type="EMBL" id="JAIWYP010000001">
    <property type="protein sequence ID" value="KAH3888864.1"/>
    <property type="molecule type" value="Genomic_DNA"/>
</dbReference>
<feature type="compositionally biased region" description="Polar residues" evidence="1">
    <location>
        <begin position="1640"/>
        <end position="1662"/>
    </location>
</feature>
<feature type="compositionally biased region" description="Polar residues" evidence="1">
    <location>
        <begin position="626"/>
        <end position="636"/>
    </location>
</feature>
<feature type="compositionally biased region" description="Polar residues" evidence="1">
    <location>
        <begin position="1277"/>
        <end position="1294"/>
    </location>
</feature>
<feature type="compositionally biased region" description="Polar residues" evidence="1">
    <location>
        <begin position="1178"/>
        <end position="1189"/>
    </location>
</feature>
<feature type="compositionally biased region" description="Basic and acidic residues" evidence="1">
    <location>
        <begin position="1075"/>
        <end position="1091"/>
    </location>
</feature>
<feature type="compositionally biased region" description="Basic and acidic residues" evidence="1">
    <location>
        <begin position="1329"/>
        <end position="1356"/>
    </location>
</feature>
<feature type="compositionally biased region" description="Polar residues" evidence="1">
    <location>
        <begin position="1218"/>
        <end position="1236"/>
    </location>
</feature>
<feature type="compositionally biased region" description="Basic and acidic residues" evidence="1">
    <location>
        <begin position="610"/>
        <end position="625"/>
    </location>
</feature>
<feature type="compositionally biased region" description="Basic and acidic residues" evidence="1">
    <location>
        <begin position="938"/>
        <end position="1049"/>
    </location>
</feature>
<dbReference type="Proteomes" id="UP000828390">
    <property type="component" value="Unassembled WGS sequence"/>
</dbReference>
<organism evidence="2 3">
    <name type="scientific">Dreissena polymorpha</name>
    <name type="common">Zebra mussel</name>
    <name type="synonym">Mytilus polymorpha</name>
    <dbReference type="NCBI Taxonomy" id="45954"/>
    <lineage>
        <taxon>Eukaryota</taxon>
        <taxon>Metazoa</taxon>
        <taxon>Spiralia</taxon>
        <taxon>Lophotrochozoa</taxon>
        <taxon>Mollusca</taxon>
        <taxon>Bivalvia</taxon>
        <taxon>Autobranchia</taxon>
        <taxon>Heteroconchia</taxon>
        <taxon>Euheterodonta</taxon>
        <taxon>Imparidentia</taxon>
        <taxon>Neoheterodontei</taxon>
        <taxon>Myida</taxon>
        <taxon>Dreissenoidea</taxon>
        <taxon>Dreissenidae</taxon>
        <taxon>Dreissena</taxon>
    </lineage>
</organism>
<feature type="region of interest" description="Disordered" evidence="1">
    <location>
        <begin position="874"/>
        <end position="1195"/>
    </location>
</feature>